<feature type="domain" description="Agglutinin" evidence="1">
    <location>
        <begin position="160"/>
        <end position="295"/>
    </location>
</feature>
<dbReference type="Gene3D" id="2.80.10.50">
    <property type="match status" value="2"/>
</dbReference>
<dbReference type="PANTHER" id="PTHR39244">
    <property type="entry name" value="NATTERIN-4"/>
    <property type="match status" value="1"/>
</dbReference>
<dbReference type="Proteomes" id="UP001174677">
    <property type="component" value="Chromosome 14"/>
</dbReference>
<dbReference type="InterPro" id="IPR004991">
    <property type="entry name" value="Aerolysin-like"/>
</dbReference>
<keyword evidence="3" id="KW-1185">Reference proteome</keyword>
<accession>A0ABQ9L3S0</accession>
<dbReference type="CDD" id="cd00257">
    <property type="entry name" value="beta-trefoil_FSCN-like"/>
    <property type="match status" value="1"/>
</dbReference>
<reference evidence="2" key="1">
    <citation type="journal article" date="2023" name="Plant Biotechnol. J.">
        <title>Chromosome-level wild Hevea brasiliensis genome provides new tools for genomic-assisted breeding and valuable loci to elevate rubber yield.</title>
        <authorList>
            <person name="Cheng H."/>
            <person name="Song X."/>
            <person name="Hu Y."/>
            <person name="Wu T."/>
            <person name="Yang Q."/>
            <person name="An Z."/>
            <person name="Feng S."/>
            <person name="Deng Z."/>
            <person name="Wu W."/>
            <person name="Zeng X."/>
            <person name="Tu M."/>
            <person name="Wang X."/>
            <person name="Huang H."/>
        </authorList>
    </citation>
    <scope>NUCLEOTIDE SEQUENCE</scope>
    <source>
        <strain evidence="2">MT/VB/25A 57/8</strain>
    </source>
</reference>
<comment type="caution">
    <text evidence="2">The sequence shown here is derived from an EMBL/GenBank/DDBJ whole genome shotgun (WGS) entry which is preliminary data.</text>
</comment>
<evidence type="ECO:0000259" key="1">
    <source>
        <dbReference type="SMART" id="SM00791"/>
    </source>
</evidence>
<protein>
    <recommendedName>
        <fullName evidence="1">Agglutinin domain-containing protein</fullName>
    </recommendedName>
</protein>
<organism evidence="2 3">
    <name type="scientific">Hevea brasiliensis</name>
    <name type="common">Para rubber tree</name>
    <name type="synonym">Siphonia brasiliensis</name>
    <dbReference type="NCBI Taxonomy" id="3981"/>
    <lineage>
        <taxon>Eukaryota</taxon>
        <taxon>Viridiplantae</taxon>
        <taxon>Streptophyta</taxon>
        <taxon>Embryophyta</taxon>
        <taxon>Tracheophyta</taxon>
        <taxon>Spermatophyta</taxon>
        <taxon>Magnoliopsida</taxon>
        <taxon>eudicotyledons</taxon>
        <taxon>Gunneridae</taxon>
        <taxon>Pentapetalae</taxon>
        <taxon>rosids</taxon>
        <taxon>fabids</taxon>
        <taxon>Malpighiales</taxon>
        <taxon>Euphorbiaceae</taxon>
        <taxon>Crotonoideae</taxon>
        <taxon>Micrandreae</taxon>
        <taxon>Hevea</taxon>
    </lineage>
</organism>
<dbReference type="EMBL" id="JARPOI010000014">
    <property type="protein sequence ID" value="KAJ9158811.1"/>
    <property type="molecule type" value="Genomic_DNA"/>
</dbReference>
<evidence type="ECO:0000313" key="3">
    <source>
        <dbReference type="Proteomes" id="UP001174677"/>
    </source>
</evidence>
<dbReference type="InterPro" id="IPR053237">
    <property type="entry name" value="Natterin_C"/>
</dbReference>
<sequence length="471" mass="53651">MALKLPQFAVITTKSLQGRYAHYMTENEEPRGYVNCREEDIFSPFVKIELERKNIDRKYVHLRFCCGNKYWARRGQGSSTNDMRIFASSNQPEADTSKWSCTLFEPISHSDGYFHLIHVHSGKRLRISASTPARLYVDDNDRGTSDAFYDFSFIDWDTLVILPKHVAFKGDNGKYLKAIRFGSHEYLQFSSDDGNEEATAYEVTNNPDGHIRIWSKVYGKFWRLSPSWIWVDSTDTGGSNVDTLFWPLKVNDNTIALRNAGNERLCKRLTTEGKTDCLNAAVSTITTEARLQVQELVLERHLYDVVYRMEDARIFDERPFVAGTGTASNNTEEASEYTIKVSYEDKSSYTFSNSLSIMTGVRTTIQTGLPCIFEGKIGVTAEVTNSLEWNRTTKETKKAEAAYKVVVPSMSSVRVDYVATRGTCNVPFSYTQRDRRSTDGSFDIRQHVDGVYSGVNCYSFHFEQTNPTRLA</sequence>
<dbReference type="InterPro" id="IPR036242">
    <property type="entry name" value="Agglutinin_dom_sf"/>
</dbReference>
<proteinExistence type="predicted"/>
<dbReference type="PANTHER" id="PTHR39244:SF5">
    <property type="entry name" value="NATTERIN-3-LIKE"/>
    <property type="match status" value="1"/>
</dbReference>
<dbReference type="InterPro" id="IPR008998">
    <property type="entry name" value="Agglutinin"/>
</dbReference>
<dbReference type="SUPFAM" id="SSF50382">
    <property type="entry name" value="Agglutinin"/>
    <property type="match status" value="2"/>
</dbReference>
<dbReference type="Gene3D" id="2.170.15.10">
    <property type="entry name" value="Proaerolysin, chain A, domain 3"/>
    <property type="match status" value="1"/>
</dbReference>
<gene>
    <name evidence="2" type="ORF">P3X46_024357</name>
</gene>
<name>A0ABQ9L3S0_HEVBR</name>
<dbReference type="SUPFAM" id="SSF56973">
    <property type="entry name" value="Aerolisin/ETX pore-forming domain"/>
    <property type="match status" value="1"/>
</dbReference>
<dbReference type="Pfam" id="PF07468">
    <property type="entry name" value="Agglutinin"/>
    <property type="match status" value="2"/>
</dbReference>
<dbReference type="Pfam" id="PF03318">
    <property type="entry name" value="ETX_MTX2"/>
    <property type="match status" value="1"/>
</dbReference>
<dbReference type="SMART" id="SM00791">
    <property type="entry name" value="Agglutinin"/>
    <property type="match status" value="1"/>
</dbReference>
<evidence type="ECO:0000313" key="2">
    <source>
        <dbReference type="EMBL" id="KAJ9158811.1"/>
    </source>
</evidence>
<dbReference type="CDD" id="cd20216">
    <property type="entry name" value="PFM_HFR-2-like"/>
    <property type="match status" value="1"/>
</dbReference>